<keyword evidence="3 6" id="KW-0812">Transmembrane</keyword>
<dbReference type="EMBL" id="LAZR01015770">
    <property type="protein sequence ID" value="KKM07447.1"/>
    <property type="molecule type" value="Genomic_DNA"/>
</dbReference>
<dbReference type="Pfam" id="PF02361">
    <property type="entry name" value="CbiQ"/>
    <property type="match status" value="1"/>
</dbReference>
<sequence length="261" mass="29351">MGILNHIIMDHFANKENWLTNVEVRVKLFYIGIALIINICSQNIVIPLIFLVTSLVLLMTIKIPLKNIVLRMAIPLLLGAFMLIIMGLHKGETLIFSITPLGYELALKKEGLLIGLLIFSKVGGGVMLLLLLSFTTSITKICMAASWMRIPETLIEVLSFVYRYLFLLMEEAETMMSSQRSRLGYKTWFKTIRSFGILGGMLIIRSITRAENAHSAMISRGYDGGRILSIQLVPLERNDYLMFISSGIILISLLFVGLFCL</sequence>
<keyword evidence="2" id="KW-1003">Cell membrane</keyword>
<evidence type="ECO:0000256" key="1">
    <source>
        <dbReference type="ARBA" id="ARBA00004651"/>
    </source>
</evidence>
<dbReference type="CDD" id="cd16914">
    <property type="entry name" value="EcfT"/>
    <property type="match status" value="1"/>
</dbReference>
<keyword evidence="4 6" id="KW-1133">Transmembrane helix</keyword>
<dbReference type="InterPro" id="IPR003339">
    <property type="entry name" value="ABC/ECF_trnsptr_transmembrane"/>
</dbReference>
<evidence type="ECO:0000313" key="7">
    <source>
        <dbReference type="EMBL" id="KKM07447.1"/>
    </source>
</evidence>
<comment type="subcellular location">
    <subcellularLocation>
        <location evidence="1">Cell membrane</location>
        <topology evidence="1">Multi-pass membrane protein</topology>
    </subcellularLocation>
</comment>
<keyword evidence="5 6" id="KW-0472">Membrane</keyword>
<feature type="transmembrane region" description="Helical" evidence="6">
    <location>
        <begin position="111"/>
        <end position="132"/>
    </location>
</feature>
<dbReference type="PANTHER" id="PTHR34857">
    <property type="entry name" value="SLL0384 PROTEIN"/>
    <property type="match status" value="1"/>
</dbReference>
<comment type="caution">
    <text evidence="7">The sequence shown here is derived from an EMBL/GenBank/DDBJ whole genome shotgun (WGS) entry which is preliminary data.</text>
</comment>
<accession>A0A0F9HWF6</accession>
<evidence type="ECO:0000256" key="5">
    <source>
        <dbReference type="ARBA" id="ARBA00023136"/>
    </source>
</evidence>
<name>A0A0F9HWF6_9ZZZZ</name>
<evidence type="ECO:0000256" key="4">
    <source>
        <dbReference type="ARBA" id="ARBA00022989"/>
    </source>
</evidence>
<dbReference type="AlphaFoldDB" id="A0A0F9HWF6"/>
<dbReference type="GO" id="GO:0006824">
    <property type="term" value="P:cobalt ion transport"/>
    <property type="evidence" value="ECO:0007669"/>
    <property type="project" value="InterPro"/>
</dbReference>
<evidence type="ECO:0000256" key="3">
    <source>
        <dbReference type="ARBA" id="ARBA00022692"/>
    </source>
</evidence>
<feature type="transmembrane region" description="Helical" evidence="6">
    <location>
        <begin position="240"/>
        <end position="260"/>
    </location>
</feature>
<dbReference type="PANTHER" id="PTHR34857:SF2">
    <property type="entry name" value="SLL0384 PROTEIN"/>
    <property type="match status" value="1"/>
</dbReference>
<proteinExistence type="predicted"/>
<evidence type="ECO:0000256" key="2">
    <source>
        <dbReference type="ARBA" id="ARBA00022475"/>
    </source>
</evidence>
<feature type="transmembrane region" description="Helical" evidence="6">
    <location>
        <begin position="28"/>
        <end position="61"/>
    </location>
</feature>
<evidence type="ECO:0000256" key="6">
    <source>
        <dbReference type="SAM" id="Phobius"/>
    </source>
</evidence>
<protein>
    <recommendedName>
        <fullName evidence="8">Cobalt ECF transporter T component CbiQ</fullName>
    </recommendedName>
</protein>
<evidence type="ECO:0008006" key="8">
    <source>
        <dbReference type="Google" id="ProtNLM"/>
    </source>
</evidence>
<feature type="transmembrane region" description="Helical" evidence="6">
    <location>
        <begin position="68"/>
        <end position="91"/>
    </location>
</feature>
<gene>
    <name evidence="7" type="ORF">LCGC14_1733830</name>
</gene>
<dbReference type="InterPro" id="IPR012809">
    <property type="entry name" value="ECF_CbiQ"/>
</dbReference>
<reference evidence="7" key="1">
    <citation type="journal article" date="2015" name="Nature">
        <title>Complex archaea that bridge the gap between prokaryotes and eukaryotes.</title>
        <authorList>
            <person name="Spang A."/>
            <person name="Saw J.H."/>
            <person name="Jorgensen S.L."/>
            <person name="Zaremba-Niedzwiedzka K."/>
            <person name="Martijn J."/>
            <person name="Lind A.E."/>
            <person name="van Eijk R."/>
            <person name="Schleper C."/>
            <person name="Guy L."/>
            <person name="Ettema T.J."/>
        </authorList>
    </citation>
    <scope>NUCLEOTIDE SEQUENCE</scope>
</reference>
<dbReference type="GO" id="GO:0043190">
    <property type="term" value="C:ATP-binding cassette (ABC) transporter complex"/>
    <property type="evidence" value="ECO:0007669"/>
    <property type="project" value="InterPro"/>
</dbReference>
<dbReference type="InterPro" id="IPR051611">
    <property type="entry name" value="ECF_transporter_component"/>
</dbReference>
<organism evidence="7">
    <name type="scientific">marine sediment metagenome</name>
    <dbReference type="NCBI Taxonomy" id="412755"/>
    <lineage>
        <taxon>unclassified sequences</taxon>
        <taxon>metagenomes</taxon>
        <taxon>ecological metagenomes</taxon>
    </lineage>
</organism>
<dbReference type="NCBIfam" id="TIGR02454">
    <property type="entry name" value="ECF_T_CbiQ"/>
    <property type="match status" value="1"/>
</dbReference>